<dbReference type="RefSeq" id="WP_086860806.1">
    <property type="nucleotide sequence ID" value="NZ_JADBEG010000001.1"/>
</dbReference>
<protein>
    <recommendedName>
        <fullName evidence="3">Acyl carrier protein</fullName>
    </recommendedName>
</protein>
<dbReference type="Proteomes" id="UP000631670">
    <property type="component" value="Unassembled WGS sequence"/>
</dbReference>
<evidence type="ECO:0000313" key="1">
    <source>
        <dbReference type="EMBL" id="MBE1501816.1"/>
    </source>
</evidence>
<gene>
    <name evidence="1" type="ORF">H4696_008916</name>
</gene>
<dbReference type="EMBL" id="JADBEG010000001">
    <property type="protein sequence ID" value="MBE1501816.1"/>
    <property type="molecule type" value="Genomic_DNA"/>
</dbReference>
<keyword evidence="2" id="KW-1185">Reference proteome</keyword>
<sequence>MVTTGDIRKILVDGRTLAGVEELADDTELVVDSFSLAWLQHSLRSDHGIELDLREVRAEYFSSLTRIRDYVNDLAAARGQS</sequence>
<evidence type="ECO:0008006" key="3">
    <source>
        <dbReference type="Google" id="ProtNLM"/>
    </source>
</evidence>
<accession>A0ABR9IF72</accession>
<dbReference type="SUPFAM" id="SSF47336">
    <property type="entry name" value="ACP-like"/>
    <property type="match status" value="1"/>
</dbReference>
<reference evidence="1 2" key="1">
    <citation type="submission" date="2020-10" db="EMBL/GenBank/DDBJ databases">
        <title>Sequencing the genomes of 1000 actinobacteria strains.</title>
        <authorList>
            <person name="Klenk H.-P."/>
        </authorList>
    </citation>
    <scope>NUCLEOTIDE SEQUENCE [LARGE SCALE GENOMIC DNA]</scope>
    <source>
        <strain evidence="1 2">DSM 44653</strain>
    </source>
</reference>
<proteinExistence type="predicted"/>
<name>A0ABR9IF72_9PSEU</name>
<dbReference type="InterPro" id="IPR036736">
    <property type="entry name" value="ACP-like_sf"/>
</dbReference>
<dbReference type="Gene3D" id="1.10.1200.10">
    <property type="entry name" value="ACP-like"/>
    <property type="match status" value="1"/>
</dbReference>
<organism evidence="1 2">
    <name type="scientific">Amycolatopsis lexingtonensis</name>
    <dbReference type="NCBI Taxonomy" id="218822"/>
    <lineage>
        <taxon>Bacteria</taxon>
        <taxon>Bacillati</taxon>
        <taxon>Actinomycetota</taxon>
        <taxon>Actinomycetes</taxon>
        <taxon>Pseudonocardiales</taxon>
        <taxon>Pseudonocardiaceae</taxon>
        <taxon>Amycolatopsis</taxon>
    </lineage>
</organism>
<comment type="caution">
    <text evidence="1">The sequence shown here is derived from an EMBL/GenBank/DDBJ whole genome shotgun (WGS) entry which is preliminary data.</text>
</comment>
<evidence type="ECO:0000313" key="2">
    <source>
        <dbReference type="Proteomes" id="UP000631670"/>
    </source>
</evidence>